<sequence>EDRAAFERWRDDPQHAAAYANLEDLWAITGDLAQEDPDIAAAVREARRADGRSRWRWPLLATAASVLLVLFFFLSLPPAPGPVSAYATATGEQRTVTLEDGSRVVLDTATQLDVQYGRRERRLVLRQGRADFHVSKDPARPFTVRAGAADVTATGTQFQVRLDGAAGEVTLLEGRVVVASRQMAGEAALSPGERVAVLAGGTLGTVQRLSDADRASAEGWTSGQLVVQAWPVADLVAEVNRYGGTPLRLGDAAVGRMPVSGTFDPKAPEALALALEHVWPVRVEHSAGEIVLYEKK</sequence>
<dbReference type="Pfam" id="PF04773">
    <property type="entry name" value="FecR"/>
    <property type="match status" value="1"/>
</dbReference>
<proteinExistence type="predicted"/>
<keyword evidence="1" id="KW-0812">Transmembrane</keyword>
<comment type="caution">
    <text evidence="3">The sequence shown here is derived from an EMBL/GenBank/DDBJ whole genome shotgun (WGS) entry which is preliminary data.</text>
</comment>
<evidence type="ECO:0000313" key="4">
    <source>
        <dbReference type="Proteomes" id="UP000249046"/>
    </source>
</evidence>
<dbReference type="InterPro" id="IPR012373">
    <property type="entry name" value="Ferrdict_sens_TM"/>
</dbReference>
<keyword evidence="1" id="KW-0472">Membrane</keyword>
<dbReference type="PANTHER" id="PTHR30273">
    <property type="entry name" value="PERIPLASMIC SIGNAL SENSOR AND SIGMA FACTOR ACTIVATOR FECR-RELATED"/>
    <property type="match status" value="1"/>
</dbReference>
<feature type="non-terminal residue" evidence="3">
    <location>
        <position position="1"/>
    </location>
</feature>
<dbReference type="Gene3D" id="2.60.120.1440">
    <property type="match status" value="1"/>
</dbReference>
<evidence type="ECO:0000259" key="2">
    <source>
        <dbReference type="Pfam" id="PF04773"/>
    </source>
</evidence>
<evidence type="ECO:0000256" key="1">
    <source>
        <dbReference type="SAM" id="Phobius"/>
    </source>
</evidence>
<keyword evidence="1" id="KW-1133">Transmembrane helix</keyword>
<evidence type="ECO:0000313" key="3">
    <source>
        <dbReference type="EMBL" id="PZQ09382.1"/>
    </source>
</evidence>
<dbReference type="PIRSF" id="PIRSF018266">
    <property type="entry name" value="FecR"/>
    <property type="match status" value="1"/>
</dbReference>
<feature type="domain" description="FecR protein" evidence="2">
    <location>
        <begin position="86"/>
        <end position="176"/>
    </location>
</feature>
<dbReference type="AlphaFoldDB" id="A0A2W5JWJ5"/>
<accession>A0A2W5JWJ5</accession>
<dbReference type="EMBL" id="QFPO01000029">
    <property type="protein sequence ID" value="PZQ09382.1"/>
    <property type="molecule type" value="Genomic_DNA"/>
</dbReference>
<organism evidence="3 4">
    <name type="scientific">Rhodanobacter denitrificans</name>
    <dbReference type="NCBI Taxonomy" id="666685"/>
    <lineage>
        <taxon>Bacteria</taxon>
        <taxon>Pseudomonadati</taxon>
        <taxon>Pseudomonadota</taxon>
        <taxon>Gammaproteobacteria</taxon>
        <taxon>Lysobacterales</taxon>
        <taxon>Rhodanobacteraceae</taxon>
        <taxon>Rhodanobacter</taxon>
    </lineage>
</organism>
<dbReference type="InterPro" id="IPR006860">
    <property type="entry name" value="FecR"/>
</dbReference>
<dbReference type="GO" id="GO:0016989">
    <property type="term" value="F:sigma factor antagonist activity"/>
    <property type="evidence" value="ECO:0007669"/>
    <property type="project" value="TreeGrafter"/>
</dbReference>
<dbReference type="PANTHER" id="PTHR30273:SF2">
    <property type="entry name" value="PROTEIN FECR"/>
    <property type="match status" value="1"/>
</dbReference>
<dbReference type="Proteomes" id="UP000249046">
    <property type="component" value="Unassembled WGS sequence"/>
</dbReference>
<name>A0A2W5JWJ5_9GAMM</name>
<gene>
    <name evidence="3" type="ORF">DI564_17865</name>
</gene>
<reference evidence="3 4" key="1">
    <citation type="submission" date="2017-08" db="EMBL/GenBank/DDBJ databases">
        <title>Infants hospitalized years apart are colonized by the same room-sourced microbial strains.</title>
        <authorList>
            <person name="Brooks B."/>
            <person name="Olm M.R."/>
            <person name="Firek B.A."/>
            <person name="Baker R."/>
            <person name="Thomas B.C."/>
            <person name="Morowitz M.J."/>
            <person name="Banfield J.F."/>
        </authorList>
    </citation>
    <scope>NUCLEOTIDE SEQUENCE [LARGE SCALE GENOMIC DNA]</scope>
    <source>
        <strain evidence="3">S2_005_003_R2_42</strain>
    </source>
</reference>
<feature type="transmembrane region" description="Helical" evidence="1">
    <location>
        <begin position="57"/>
        <end position="76"/>
    </location>
</feature>
<protein>
    <recommendedName>
        <fullName evidence="2">FecR protein domain-containing protein</fullName>
    </recommendedName>
</protein>